<dbReference type="PROSITE" id="PS51885">
    <property type="entry name" value="NEPRILYSIN"/>
    <property type="match status" value="2"/>
</dbReference>
<dbReference type="Proteomes" id="UP000639338">
    <property type="component" value="Unassembled WGS sequence"/>
</dbReference>
<comment type="subcellular location">
    <subcellularLocation>
        <location evidence="2">Cell membrane</location>
        <topology evidence="2">Single-pass type II membrane protein</topology>
    </subcellularLocation>
</comment>
<dbReference type="OrthoDB" id="6475849at2759"/>
<dbReference type="GO" id="GO:0016485">
    <property type="term" value="P:protein processing"/>
    <property type="evidence" value="ECO:0007669"/>
    <property type="project" value="TreeGrafter"/>
</dbReference>
<evidence type="ECO:0000256" key="7">
    <source>
        <dbReference type="ARBA" id="ARBA00022833"/>
    </source>
</evidence>
<gene>
    <name evidence="11" type="ORF">HCN44_010212</name>
</gene>
<keyword evidence="6" id="KW-0378">Hydrolase</keyword>
<evidence type="ECO:0000256" key="1">
    <source>
        <dbReference type="ARBA" id="ARBA00001947"/>
    </source>
</evidence>
<dbReference type="PRINTS" id="PR00786">
    <property type="entry name" value="NEPRILYSIN"/>
</dbReference>
<dbReference type="Pfam" id="PF01431">
    <property type="entry name" value="Peptidase_M13"/>
    <property type="match status" value="2"/>
</dbReference>
<comment type="similarity">
    <text evidence="3">Belongs to the peptidase M13 family.</text>
</comment>
<organism evidence="11 12">
    <name type="scientific">Aphidius gifuensis</name>
    <name type="common">Parasitoid wasp</name>
    <dbReference type="NCBI Taxonomy" id="684658"/>
    <lineage>
        <taxon>Eukaryota</taxon>
        <taxon>Metazoa</taxon>
        <taxon>Ecdysozoa</taxon>
        <taxon>Arthropoda</taxon>
        <taxon>Hexapoda</taxon>
        <taxon>Insecta</taxon>
        <taxon>Pterygota</taxon>
        <taxon>Neoptera</taxon>
        <taxon>Endopterygota</taxon>
        <taxon>Hymenoptera</taxon>
        <taxon>Apocrita</taxon>
        <taxon>Ichneumonoidea</taxon>
        <taxon>Braconidae</taxon>
        <taxon>Aphidiinae</taxon>
        <taxon>Aphidius</taxon>
    </lineage>
</organism>
<keyword evidence="5" id="KW-0479">Metal-binding</keyword>
<evidence type="ECO:0000313" key="12">
    <source>
        <dbReference type="Proteomes" id="UP000639338"/>
    </source>
</evidence>
<dbReference type="EMBL" id="JACMRX010000003">
    <property type="protein sequence ID" value="KAF7993617.1"/>
    <property type="molecule type" value="Genomic_DNA"/>
</dbReference>
<feature type="domain" description="Peptidase M13 N-terminal" evidence="10">
    <location>
        <begin position="7"/>
        <end position="368"/>
    </location>
</feature>
<dbReference type="Gene3D" id="3.40.390.10">
    <property type="entry name" value="Collagenase (Catalytic Domain)"/>
    <property type="match status" value="2"/>
</dbReference>
<dbReference type="PANTHER" id="PTHR11733:SF224">
    <property type="entry name" value="NEPRILYSIN-2"/>
    <property type="match status" value="1"/>
</dbReference>
<keyword evidence="8" id="KW-0482">Metalloprotease</keyword>
<dbReference type="CDD" id="cd08662">
    <property type="entry name" value="M13"/>
    <property type="match status" value="2"/>
</dbReference>
<name>A0A835CRS5_APHGI</name>
<feature type="domain" description="Peptidase M13 C-terminal" evidence="9">
    <location>
        <begin position="1121"/>
        <end position="1325"/>
    </location>
</feature>
<evidence type="ECO:0000256" key="8">
    <source>
        <dbReference type="ARBA" id="ARBA00023049"/>
    </source>
</evidence>
<dbReference type="InterPro" id="IPR008753">
    <property type="entry name" value="Peptidase_M13_N"/>
</dbReference>
<dbReference type="InterPro" id="IPR000718">
    <property type="entry name" value="Peptidase_M13"/>
</dbReference>
<dbReference type="InterPro" id="IPR042089">
    <property type="entry name" value="Peptidase_M13_dom_2"/>
</dbReference>
<evidence type="ECO:0000259" key="9">
    <source>
        <dbReference type="Pfam" id="PF01431"/>
    </source>
</evidence>
<evidence type="ECO:0000256" key="3">
    <source>
        <dbReference type="ARBA" id="ARBA00007357"/>
    </source>
</evidence>
<evidence type="ECO:0000256" key="4">
    <source>
        <dbReference type="ARBA" id="ARBA00022670"/>
    </source>
</evidence>
<sequence length="1326" mass="155538">MDQNVNPCEDFYQFACGGFLNSTDDEYDIEKKQRNNMLGKLQKLLEKKSSVDEPKYLTLAKNFYKQCFPLKLGKDWPHFLLDLIKPIESWPVFKENHWNESEFNFTKTIFKVGNTTEWINYFFEFNLNTDDYSSIIISPISYKLKKDQLNQGLNNSDVKNYYDKMTNLSASFYTDASSNSTIIKMINEILKFETDIFNMTLLPENERSNGTSDDVKMTLDELKKNYNYFDWEGYINYLRGSPINATATTIIIEDIEYLNNLKYLLNSTEKIIQSNYITWKHYQTKYDILNVLKSEHCVSIMIKKLPIAMGAIYYQNYGDSSNRDDVAQIILDIKNQYSDMIINSYWIDDMTKKKAIEKLETLIYLIGYRKEFLNDSIIDEFYRRLKFFDGDNYIDQSIRVNVFNRKYLLTQNAESFWAYWGKYMLDYNAYNFISNNIIILPPVYQNVLFKKNNSNSINYGLIGSTIGHEVGHAFDNDGIYYDANGIRNNWWRNDSLQNFNDRAMCMVEQYGNYTMPETNANINGTLTLSENIADNSGLKAAYQAYIEKLKSSSKGERLPGLDYTSKQLFWISYANDWCKKVTVRDLKSDLLNEHVPSKFRVIVPLSNIQEFSNDFKCPIGSKMNPMKKCTICICKLSFNSNNNSKINYFIFICFFFLKQQQTLHGFSVRCNLCSIVCSHDTHTTKEFVFSITFQLLQRMDQNINPCDNFYQFACGGFLNSIDDEYDIEKKLYIETLRKLHKILEQNSSVNEPEYLKLAKNFYNQCSLIDTQTYKKLENSIKPIESWPLGKDWPHFLLDLIKPIESWPVFKENHWNESEFNFTKTIFKVGNTTEWINYFFEFNLNTDDYSDVKNYYDKMTNLSASFYTDASPNSTIIKMINEILKFETDIFNMTLVPENERSNGTSDDVKMTLEELKKNYNYFDWEEYINYLRGSPINATATTIIIKDIEYINNLRYLLNSTEKIIQSNYITWKHYQTKYDILDALKSEHCVSIMIKKLPIAMGAIYYQNYGDSSNKDDVLQIISDIKNQYSDMIINSYWIDDMTKKKAIEKLESLKYFIECPKEFLNNSIIDEFYGRLKFFDGDNYIDQSIQIDIFNQQIILTQNDTSFWAYWGQSMLDYNAYNVPTKNIIILPPVYQNVFFKNNNLNSVNYATIGRLIGHEIGHAFDNEGIYYDANGIRNNWWRNDSVKNFDDRAMCMVEQYGNYTVPEVNANVNGILTLRENIADNSGLKAAYRAYIIKLKSSSNNGERLTHLSYNSKQLFWISYANRWCEKVTVEGSKRVFLDSHAPLEFRVIGPLSNMKEFSIDFQCPIGSKMNPIKKCTVW</sequence>
<evidence type="ECO:0008006" key="13">
    <source>
        <dbReference type="Google" id="ProtNLM"/>
    </source>
</evidence>
<dbReference type="InterPro" id="IPR024079">
    <property type="entry name" value="MetalloPept_cat_dom_sf"/>
</dbReference>
<dbReference type="Pfam" id="PF05649">
    <property type="entry name" value="Peptidase_M13_N"/>
    <property type="match status" value="2"/>
</dbReference>
<feature type="domain" description="Peptidase M13 C-terminal" evidence="9">
    <location>
        <begin position="429"/>
        <end position="631"/>
    </location>
</feature>
<accession>A0A835CRS5</accession>
<feature type="domain" description="Peptidase M13 N-terminal" evidence="10">
    <location>
        <begin position="705"/>
        <end position="1060"/>
    </location>
</feature>
<evidence type="ECO:0000259" key="10">
    <source>
        <dbReference type="Pfam" id="PF05649"/>
    </source>
</evidence>
<dbReference type="SUPFAM" id="SSF55486">
    <property type="entry name" value="Metalloproteases ('zincins'), catalytic domain"/>
    <property type="match status" value="2"/>
</dbReference>
<dbReference type="GO" id="GO:0005886">
    <property type="term" value="C:plasma membrane"/>
    <property type="evidence" value="ECO:0007669"/>
    <property type="project" value="UniProtKB-SubCell"/>
</dbReference>
<evidence type="ECO:0000313" key="11">
    <source>
        <dbReference type="EMBL" id="KAF7993617.1"/>
    </source>
</evidence>
<evidence type="ECO:0000256" key="5">
    <source>
        <dbReference type="ARBA" id="ARBA00022723"/>
    </source>
</evidence>
<dbReference type="GO" id="GO:0004222">
    <property type="term" value="F:metalloendopeptidase activity"/>
    <property type="evidence" value="ECO:0007669"/>
    <property type="project" value="InterPro"/>
</dbReference>
<evidence type="ECO:0000256" key="6">
    <source>
        <dbReference type="ARBA" id="ARBA00022801"/>
    </source>
</evidence>
<comment type="cofactor">
    <cofactor evidence="1">
        <name>Zn(2+)</name>
        <dbReference type="ChEBI" id="CHEBI:29105"/>
    </cofactor>
</comment>
<reference evidence="11 12" key="1">
    <citation type="submission" date="2020-08" db="EMBL/GenBank/DDBJ databases">
        <title>Aphidius gifuensis genome sequencing and assembly.</title>
        <authorList>
            <person name="Du Z."/>
        </authorList>
    </citation>
    <scope>NUCLEOTIDE SEQUENCE [LARGE SCALE GENOMIC DNA]</scope>
    <source>
        <strain evidence="11">YNYX2018</strain>
        <tissue evidence="11">Adults</tissue>
    </source>
</reference>
<protein>
    <recommendedName>
        <fullName evidence="13">Zincin</fullName>
    </recommendedName>
</protein>
<dbReference type="GO" id="GO:0046872">
    <property type="term" value="F:metal ion binding"/>
    <property type="evidence" value="ECO:0007669"/>
    <property type="project" value="UniProtKB-KW"/>
</dbReference>
<keyword evidence="12" id="KW-1185">Reference proteome</keyword>
<proteinExistence type="inferred from homology"/>
<keyword evidence="7" id="KW-0862">Zinc</keyword>
<evidence type="ECO:0000256" key="2">
    <source>
        <dbReference type="ARBA" id="ARBA00004401"/>
    </source>
</evidence>
<dbReference type="PANTHER" id="PTHR11733">
    <property type="entry name" value="ZINC METALLOPROTEASE FAMILY M13 NEPRILYSIN-RELATED"/>
    <property type="match status" value="1"/>
</dbReference>
<keyword evidence="4" id="KW-0645">Protease</keyword>
<dbReference type="InterPro" id="IPR018497">
    <property type="entry name" value="Peptidase_M13_C"/>
</dbReference>
<dbReference type="Gene3D" id="1.10.1380.10">
    <property type="entry name" value="Neutral endopeptidase , domain2"/>
    <property type="match status" value="2"/>
</dbReference>
<comment type="caution">
    <text evidence="11">The sequence shown here is derived from an EMBL/GenBank/DDBJ whole genome shotgun (WGS) entry which is preliminary data.</text>
</comment>